<evidence type="ECO:0000256" key="2">
    <source>
        <dbReference type="ARBA" id="ARBA00022664"/>
    </source>
</evidence>
<keyword evidence="8" id="KW-1185">Reference proteome</keyword>
<comment type="subcellular location">
    <subcellularLocation>
        <location evidence="1">Nucleus</location>
    </subcellularLocation>
</comment>
<evidence type="ECO:0008006" key="9">
    <source>
        <dbReference type="Google" id="ProtNLM"/>
    </source>
</evidence>
<dbReference type="AlphaFoldDB" id="A0A166AJ36"/>
<dbReference type="InterPro" id="IPR032460">
    <property type="entry name" value="Symplekin/Pta1_N"/>
</dbReference>
<dbReference type="Gene3D" id="1.25.10.10">
    <property type="entry name" value="Leucine-rich Repeat Variant"/>
    <property type="match status" value="1"/>
</dbReference>
<evidence type="ECO:0000256" key="4">
    <source>
        <dbReference type="SAM" id="MobiDB-lite"/>
    </source>
</evidence>
<feature type="domain" description="Symplekin C-terminal" evidence="6">
    <location>
        <begin position="864"/>
        <end position="1057"/>
    </location>
</feature>
<dbReference type="SUPFAM" id="SSF48371">
    <property type="entry name" value="ARM repeat"/>
    <property type="match status" value="1"/>
</dbReference>
<feature type="region of interest" description="Disordered" evidence="4">
    <location>
        <begin position="306"/>
        <end position="329"/>
    </location>
</feature>
<feature type="region of interest" description="Disordered" evidence="4">
    <location>
        <begin position="718"/>
        <end position="748"/>
    </location>
</feature>
<dbReference type="EMBL" id="KV426009">
    <property type="protein sequence ID" value="KZV92369.1"/>
    <property type="molecule type" value="Genomic_DNA"/>
</dbReference>
<organism evidence="7 8">
    <name type="scientific">Exidia glandulosa HHB12029</name>
    <dbReference type="NCBI Taxonomy" id="1314781"/>
    <lineage>
        <taxon>Eukaryota</taxon>
        <taxon>Fungi</taxon>
        <taxon>Dikarya</taxon>
        <taxon>Basidiomycota</taxon>
        <taxon>Agaricomycotina</taxon>
        <taxon>Agaricomycetes</taxon>
        <taxon>Auriculariales</taxon>
        <taxon>Exidiaceae</taxon>
        <taxon>Exidia</taxon>
    </lineage>
</organism>
<evidence type="ECO:0000313" key="7">
    <source>
        <dbReference type="EMBL" id="KZV92369.1"/>
    </source>
</evidence>
<evidence type="ECO:0000259" key="5">
    <source>
        <dbReference type="Pfam" id="PF11935"/>
    </source>
</evidence>
<evidence type="ECO:0000259" key="6">
    <source>
        <dbReference type="Pfam" id="PF12295"/>
    </source>
</evidence>
<dbReference type="OrthoDB" id="331600at2759"/>
<keyword evidence="3" id="KW-0539">Nucleus</keyword>
<dbReference type="Pfam" id="PF11935">
    <property type="entry name" value="SYMPK_PTA1_N"/>
    <property type="match status" value="1"/>
</dbReference>
<dbReference type="GO" id="GO:0005847">
    <property type="term" value="C:mRNA cleavage and polyadenylation specificity factor complex"/>
    <property type="evidence" value="ECO:0007669"/>
    <property type="project" value="TreeGrafter"/>
</dbReference>
<feature type="compositionally biased region" description="Basic and acidic residues" evidence="4">
    <location>
        <begin position="306"/>
        <end position="317"/>
    </location>
</feature>
<sequence length="1112" mass="122320">MDPLEVLKRALSAPQGSDDQRNVLGQLRAQLELQPGLIHPLCTMLVPTIAHAADSLMKHWVLDLLHHALSRSSLPVDAKSQLAAQCLDVLMNLLNDPSQQTVKTVVQIFANVYPLLFRTLCINRNPIAQWDTLTRAKKQIVDLLENATPLGVKEAALKFVHRVIQVQTRGVSDPRLQNTADPNLTSCPSNHPFINAGALEAEGNTLIQLVLTLLFSSPSADLISSLVNSWAPLVKHRPGLLPICVRALTTWTPAALVAAGASPRDVKSVEKAVRILLLHINRSPHGAPFQHEIGPVLHAQEQRMKAAEVTSKKRAADESAGQNGANKRPKLDVDAAPALSAAQLAQFDFSILPAPLVVEFIIANLQKIPEERLLAAVAKYNESKGIAAAPVPGPSTTDAAAPPVVVKTEPLDPLKMDMDDEAEITNFDSERVDKQVALAVTGDAVAPAAPGEPEPEAILRLAEFVAPPPVKLSQAQREKALATIDRRAYEAAGEVDAASGEVDGPKTMTRGAELQAVLLVRSITRSGLEEYDAVEENDMQVDGRPKGRNAMREKLCAYVLEDLPSRVRLANLWMNEEWYNDRIQRERDADVVQHYGVWLRRLLDGYRSRLDAKDRTFARFLLDLPELSDELLHFMRDLCLDQDKMQVGFTTLRELVALRMPVRKAALAILLDMTTHPERITRNAAIITVKRWVPDTQPMDRLVQRFALQMLRRLCVIPAPPKPEPTTEDSDEDGQLPQEEEQADDSIPAYVPVKLEGPADRAVVLQHVELVFALCIKVPDLLDEIFAAYGRMEASVQEAMQDLITQLVKSLGPNHGKLLTLLRTFPPGADSLALRVLNIFTENAKPTAPLVAVVKGLVAERDLDARFLIPIMAEMDKADVVKHLPRIVSILNGKPEEQAIVRSLFTTVVASPPSAIGTSNQPRTRQSDMLTPAELMVMLHEQEMEIGLKPTIEAINICFSMSDIFGQEVLAVVMQQIVDEPQLPVLFLRTVIQAVRTYRSLIGFVSTTLLSRLITKKIWQNPKLWDGFVMCSKIIAPASFGALLQLPKDQLRDLVHKEPGLKAGLRDYVIKKAGNKQRVAHFLEVFGEDNGTPDGSPAPTPPQQAQATAVGS</sequence>
<dbReference type="FunCoup" id="A0A166AJ36">
    <property type="interactions" value="446"/>
</dbReference>
<name>A0A166AJ36_EXIGL</name>
<feature type="region of interest" description="Disordered" evidence="4">
    <location>
        <begin position="1088"/>
        <end position="1112"/>
    </location>
</feature>
<protein>
    <recommendedName>
        <fullName evidence="9">Symplekin</fullName>
    </recommendedName>
</protein>
<dbReference type="InterPro" id="IPR011989">
    <property type="entry name" value="ARM-like"/>
</dbReference>
<reference evidence="7 8" key="1">
    <citation type="journal article" date="2016" name="Mol. Biol. Evol.">
        <title>Comparative Genomics of Early-Diverging Mushroom-Forming Fungi Provides Insights into the Origins of Lignocellulose Decay Capabilities.</title>
        <authorList>
            <person name="Nagy L.G."/>
            <person name="Riley R."/>
            <person name="Tritt A."/>
            <person name="Adam C."/>
            <person name="Daum C."/>
            <person name="Floudas D."/>
            <person name="Sun H."/>
            <person name="Yadav J.S."/>
            <person name="Pangilinan J."/>
            <person name="Larsson K.H."/>
            <person name="Matsuura K."/>
            <person name="Barry K."/>
            <person name="Labutti K."/>
            <person name="Kuo R."/>
            <person name="Ohm R.A."/>
            <person name="Bhattacharya S.S."/>
            <person name="Shirouzu T."/>
            <person name="Yoshinaga Y."/>
            <person name="Martin F.M."/>
            <person name="Grigoriev I.V."/>
            <person name="Hibbett D.S."/>
        </authorList>
    </citation>
    <scope>NUCLEOTIDE SEQUENCE [LARGE SCALE GENOMIC DNA]</scope>
    <source>
        <strain evidence="7 8">HHB12029</strain>
    </source>
</reference>
<dbReference type="PANTHER" id="PTHR15245:SF20">
    <property type="entry name" value="SYMPLEKIN"/>
    <property type="match status" value="1"/>
</dbReference>
<dbReference type="STRING" id="1314781.A0A166AJ36"/>
<dbReference type="InterPro" id="IPR021850">
    <property type="entry name" value="Symplekin/Pta1"/>
</dbReference>
<gene>
    <name evidence="7" type="ORF">EXIGLDRAFT_740341</name>
</gene>
<accession>A0A166AJ36</accession>
<dbReference type="GO" id="GO:0006397">
    <property type="term" value="P:mRNA processing"/>
    <property type="evidence" value="ECO:0007669"/>
    <property type="project" value="UniProtKB-KW"/>
</dbReference>
<evidence type="ECO:0000256" key="3">
    <source>
        <dbReference type="ARBA" id="ARBA00023242"/>
    </source>
</evidence>
<feature type="compositionally biased region" description="Acidic residues" evidence="4">
    <location>
        <begin position="726"/>
        <end position="744"/>
    </location>
</feature>
<feature type="domain" description="Symplekin/Pta1 N-terminal" evidence="5">
    <location>
        <begin position="99"/>
        <end position="308"/>
    </location>
</feature>
<dbReference type="Pfam" id="PF12295">
    <property type="entry name" value="Symplekin_C"/>
    <property type="match status" value="1"/>
</dbReference>
<dbReference type="Proteomes" id="UP000077266">
    <property type="component" value="Unassembled WGS sequence"/>
</dbReference>
<dbReference type="PANTHER" id="PTHR15245">
    <property type="entry name" value="SYMPLEKIN-RELATED"/>
    <property type="match status" value="1"/>
</dbReference>
<feature type="compositionally biased region" description="Low complexity" evidence="4">
    <location>
        <begin position="1103"/>
        <end position="1112"/>
    </location>
</feature>
<dbReference type="InterPro" id="IPR016024">
    <property type="entry name" value="ARM-type_fold"/>
</dbReference>
<proteinExistence type="predicted"/>
<dbReference type="InterPro" id="IPR022075">
    <property type="entry name" value="Symplekin_C"/>
</dbReference>
<evidence type="ECO:0000256" key="1">
    <source>
        <dbReference type="ARBA" id="ARBA00004123"/>
    </source>
</evidence>
<dbReference type="InParanoid" id="A0A166AJ36"/>
<keyword evidence="2" id="KW-0507">mRNA processing</keyword>
<evidence type="ECO:0000313" key="8">
    <source>
        <dbReference type="Proteomes" id="UP000077266"/>
    </source>
</evidence>